<protein>
    <submittedName>
        <fullName evidence="2">Aspartyl protease family protein</fullName>
    </submittedName>
</protein>
<keyword evidence="3" id="KW-1185">Reference proteome</keyword>
<dbReference type="GO" id="GO:0008233">
    <property type="term" value="F:peptidase activity"/>
    <property type="evidence" value="ECO:0007669"/>
    <property type="project" value="UniProtKB-KW"/>
</dbReference>
<feature type="transmembrane region" description="Helical" evidence="1">
    <location>
        <begin position="6"/>
        <end position="25"/>
    </location>
</feature>
<dbReference type="GO" id="GO:0006508">
    <property type="term" value="P:proteolysis"/>
    <property type="evidence" value="ECO:0007669"/>
    <property type="project" value="UniProtKB-KW"/>
</dbReference>
<evidence type="ECO:0000313" key="2">
    <source>
        <dbReference type="EMBL" id="TDN86735.1"/>
    </source>
</evidence>
<dbReference type="InterPro" id="IPR021109">
    <property type="entry name" value="Peptidase_aspartic_dom_sf"/>
</dbReference>
<dbReference type="Proteomes" id="UP000295493">
    <property type="component" value="Unassembled WGS sequence"/>
</dbReference>
<evidence type="ECO:0000313" key="3">
    <source>
        <dbReference type="Proteomes" id="UP000295493"/>
    </source>
</evidence>
<organism evidence="2 3">
    <name type="scientific">Stakelama pacifica</name>
    <dbReference type="NCBI Taxonomy" id="517720"/>
    <lineage>
        <taxon>Bacteria</taxon>
        <taxon>Pseudomonadati</taxon>
        <taxon>Pseudomonadota</taxon>
        <taxon>Alphaproteobacteria</taxon>
        <taxon>Sphingomonadales</taxon>
        <taxon>Sphingomonadaceae</taxon>
        <taxon>Stakelama</taxon>
    </lineage>
</organism>
<dbReference type="RefSeq" id="WP_133493920.1">
    <property type="nucleotide sequence ID" value="NZ_BMLU01000001.1"/>
</dbReference>
<dbReference type="Pfam" id="PF13975">
    <property type="entry name" value="gag-asp_proteas"/>
    <property type="match status" value="1"/>
</dbReference>
<comment type="caution">
    <text evidence="2">The sequence shown here is derived from an EMBL/GenBank/DDBJ whole genome shotgun (WGS) entry which is preliminary data.</text>
</comment>
<dbReference type="NCBIfam" id="TIGR02281">
    <property type="entry name" value="clan_AA_DTGA"/>
    <property type="match status" value="1"/>
</dbReference>
<keyword evidence="2" id="KW-0645">Protease</keyword>
<name>A0A4R6FZX2_9SPHN</name>
<evidence type="ECO:0000256" key="1">
    <source>
        <dbReference type="SAM" id="Phobius"/>
    </source>
</evidence>
<dbReference type="CDD" id="cd05483">
    <property type="entry name" value="retropepsin_like_bacteria"/>
    <property type="match status" value="1"/>
</dbReference>
<feature type="transmembrane region" description="Helical" evidence="1">
    <location>
        <begin position="32"/>
        <end position="51"/>
    </location>
</feature>
<accession>A0A4R6FZX2</accession>
<keyword evidence="2" id="KW-0378">Hydrolase</keyword>
<sequence>MSDDQSLSAIWYIGALILVLSALFARRPGIGAILRSLIGWAIIAGAVYMVVEQRDTLARLAERFGIGGQSVEGGTTRIEMGPDGHFWARVELNGVSRRMLIDSGATTTALSQATADAASIETSGGGFPVMLSTANGQILAKRATIRSITLGNLHADNLDAVVSDRFGDLDVIGMNFLSRLGSWRVEGRTLILEPADTSEHEAARPSVLDQS</sequence>
<gene>
    <name evidence="2" type="ORF">EV664_101312</name>
</gene>
<proteinExistence type="predicted"/>
<dbReference type="EMBL" id="SNWD01000001">
    <property type="protein sequence ID" value="TDN86735.1"/>
    <property type="molecule type" value="Genomic_DNA"/>
</dbReference>
<dbReference type="InterPro" id="IPR034122">
    <property type="entry name" value="Retropepsin-like_bacterial"/>
</dbReference>
<dbReference type="InterPro" id="IPR011969">
    <property type="entry name" value="Clan_AA_Asp_peptidase_C"/>
</dbReference>
<reference evidence="2 3" key="1">
    <citation type="submission" date="2019-03" db="EMBL/GenBank/DDBJ databases">
        <title>Genomic Encyclopedia of Type Strains, Phase IV (KMG-IV): sequencing the most valuable type-strain genomes for metagenomic binning, comparative biology and taxonomic classification.</title>
        <authorList>
            <person name="Goeker M."/>
        </authorList>
    </citation>
    <scope>NUCLEOTIDE SEQUENCE [LARGE SCALE GENOMIC DNA]</scope>
    <source>
        <strain evidence="2 3">DSM 25059</strain>
    </source>
</reference>
<dbReference type="SUPFAM" id="SSF50630">
    <property type="entry name" value="Acid proteases"/>
    <property type="match status" value="1"/>
</dbReference>
<keyword evidence="1" id="KW-0472">Membrane</keyword>
<dbReference type="OrthoDB" id="7595324at2"/>
<dbReference type="Gene3D" id="2.40.70.10">
    <property type="entry name" value="Acid Proteases"/>
    <property type="match status" value="1"/>
</dbReference>
<dbReference type="AlphaFoldDB" id="A0A4R6FZX2"/>
<keyword evidence="1" id="KW-0812">Transmembrane</keyword>
<keyword evidence="1" id="KW-1133">Transmembrane helix</keyword>